<evidence type="ECO:0000313" key="1">
    <source>
        <dbReference type="EMBL" id="KAJ2966725.1"/>
    </source>
</evidence>
<reference evidence="1" key="1">
    <citation type="submission" date="2022-08" db="EMBL/GenBank/DDBJ databases">
        <title>Genome Sequence of Lecanicillium fungicola.</title>
        <authorList>
            <person name="Buettner E."/>
        </authorList>
    </citation>
    <scope>NUCLEOTIDE SEQUENCE</scope>
    <source>
        <strain evidence="1">Babe33</strain>
    </source>
</reference>
<dbReference type="EMBL" id="JANJQO010002532">
    <property type="protein sequence ID" value="KAJ2966725.1"/>
    <property type="molecule type" value="Genomic_DNA"/>
</dbReference>
<accession>A0ACC1MI81</accession>
<dbReference type="Proteomes" id="UP001143910">
    <property type="component" value="Unassembled WGS sequence"/>
</dbReference>
<protein>
    <submittedName>
        <fullName evidence="1">Uncharacterized protein</fullName>
    </submittedName>
</protein>
<proteinExistence type="predicted"/>
<organism evidence="1 2">
    <name type="scientific">Zarea fungicola</name>
    <dbReference type="NCBI Taxonomy" id="93591"/>
    <lineage>
        <taxon>Eukaryota</taxon>
        <taxon>Fungi</taxon>
        <taxon>Dikarya</taxon>
        <taxon>Ascomycota</taxon>
        <taxon>Pezizomycotina</taxon>
        <taxon>Sordariomycetes</taxon>
        <taxon>Hypocreomycetidae</taxon>
        <taxon>Hypocreales</taxon>
        <taxon>Cordycipitaceae</taxon>
        <taxon>Zarea</taxon>
    </lineage>
</organism>
<name>A0ACC1MI81_9HYPO</name>
<gene>
    <name evidence="1" type="ORF">NQ176_g10012</name>
</gene>
<sequence>MDAASSPVSMEALLSADQFEKHIKEWSQQNKERDVIYNKLLQSLTNANEHIKHLKRNLASETMSRVQFQIQNDDLEAKNKDYERKAATNPYVMVLVDGDGAKFQDSLVRDAETGGSLAAIKLKKQVEEKLRGTPMEDSVEVFARIYANFRGLGKTLRQSGLVRFPDDFDKFARGFTNTRPEFDFVDVDYGKENADSKIRRECPRAALNFFGDGIGT</sequence>
<evidence type="ECO:0000313" key="2">
    <source>
        <dbReference type="Proteomes" id="UP001143910"/>
    </source>
</evidence>
<comment type="caution">
    <text evidence="1">The sequence shown here is derived from an EMBL/GenBank/DDBJ whole genome shotgun (WGS) entry which is preliminary data.</text>
</comment>
<keyword evidence="2" id="KW-1185">Reference proteome</keyword>